<keyword evidence="5" id="KW-0378">Hydrolase</keyword>
<keyword evidence="4 5" id="KW-0134">Cell wall</keyword>
<dbReference type="OrthoDB" id="1933056at2759"/>
<gene>
    <name evidence="7" type="ORF">C2845_PM12G24470</name>
</gene>
<organism evidence="7 8">
    <name type="scientific">Panicum miliaceum</name>
    <name type="common">Proso millet</name>
    <name type="synonym">Broomcorn millet</name>
    <dbReference type="NCBI Taxonomy" id="4540"/>
    <lineage>
        <taxon>Eukaryota</taxon>
        <taxon>Viridiplantae</taxon>
        <taxon>Streptophyta</taxon>
        <taxon>Embryophyta</taxon>
        <taxon>Tracheophyta</taxon>
        <taxon>Spermatophyta</taxon>
        <taxon>Magnoliopsida</taxon>
        <taxon>Liliopsida</taxon>
        <taxon>Poales</taxon>
        <taxon>Poaceae</taxon>
        <taxon>PACMAD clade</taxon>
        <taxon>Panicoideae</taxon>
        <taxon>Panicodae</taxon>
        <taxon>Paniceae</taxon>
        <taxon>Panicinae</taxon>
        <taxon>Panicum</taxon>
        <taxon>Panicum sect. Panicum</taxon>
    </lineage>
</organism>
<accession>A0A3L6QCH1</accession>
<comment type="caution">
    <text evidence="7">The sequence shown here is derived from an EMBL/GenBank/DDBJ whole genome shotgun (WGS) entry which is preliminary data.</text>
</comment>
<dbReference type="Proteomes" id="UP000275267">
    <property type="component" value="Unassembled WGS sequence"/>
</dbReference>
<proteinExistence type="inferred from homology"/>
<dbReference type="Pfam" id="PF03283">
    <property type="entry name" value="PAE"/>
    <property type="match status" value="1"/>
</dbReference>
<reference evidence="8" key="1">
    <citation type="journal article" date="2019" name="Nat. Commun.">
        <title>The genome of broomcorn millet.</title>
        <authorList>
            <person name="Zou C."/>
            <person name="Miki D."/>
            <person name="Li D."/>
            <person name="Tang Q."/>
            <person name="Xiao L."/>
            <person name="Rajput S."/>
            <person name="Deng P."/>
            <person name="Jia W."/>
            <person name="Huang R."/>
            <person name="Zhang M."/>
            <person name="Sun Y."/>
            <person name="Hu J."/>
            <person name="Fu X."/>
            <person name="Schnable P.S."/>
            <person name="Li F."/>
            <person name="Zhang H."/>
            <person name="Feng B."/>
            <person name="Zhu X."/>
            <person name="Liu R."/>
            <person name="Schnable J.C."/>
            <person name="Zhu J.-K."/>
            <person name="Zhang H."/>
        </authorList>
    </citation>
    <scope>NUCLEOTIDE SEQUENCE [LARGE SCALE GENOMIC DNA]</scope>
</reference>
<evidence type="ECO:0000313" key="7">
    <source>
        <dbReference type="EMBL" id="RLM78418.1"/>
    </source>
</evidence>
<dbReference type="EMBL" id="PQIB02000012">
    <property type="protein sequence ID" value="RLM78418.1"/>
    <property type="molecule type" value="Genomic_DNA"/>
</dbReference>
<protein>
    <recommendedName>
        <fullName evidence="5">Pectin acetylesterase</fullName>
        <ecNumber evidence="5">3.1.1.-</ecNumber>
    </recommendedName>
</protein>
<evidence type="ECO:0000256" key="2">
    <source>
        <dbReference type="ARBA" id="ARBA00004191"/>
    </source>
</evidence>
<comment type="subcellular location">
    <subcellularLocation>
        <location evidence="2 5">Secreted</location>
        <location evidence="2 5">Cell wall</location>
    </subcellularLocation>
</comment>
<dbReference type="InterPro" id="IPR004963">
    <property type="entry name" value="PAE/NOTUM"/>
</dbReference>
<evidence type="ECO:0000256" key="6">
    <source>
        <dbReference type="SAM" id="MobiDB-lite"/>
    </source>
</evidence>
<comment type="function">
    <text evidence="1 5">Hydrolyzes acetyl esters in homogalacturonan regions of pectin. In type I primary cell wall, galacturonic acid residues of pectin can be acetylated at the O-2 and O-3 positions. Decreasing the degree of acetylation of pectin gels in vitro alters their physical properties.</text>
</comment>
<evidence type="ECO:0000313" key="8">
    <source>
        <dbReference type="Proteomes" id="UP000275267"/>
    </source>
</evidence>
<sequence length="102" mass="11138">MEDLLAKGMDKAENGSAKNLPSSCTSTLPPGLHHDAPVAEVTDFTDSKIHVASMQCFSPQNETIADAVGNWFLDRSPFQKIDCPYPCDSTCHNRVYDDPSHA</sequence>
<feature type="compositionally biased region" description="Basic and acidic residues" evidence="6">
    <location>
        <begin position="1"/>
        <end position="13"/>
    </location>
</feature>
<dbReference type="EC" id="3.1.1.-" evidence="5"/>
<comment type="similarity">
    <text evidence="3 5">Belongs to the pectinacetylesterase family.</text>
</comment>
<evidence type="ECO:0000256" key="5">
    <source>
        <dbReference type="RuleBase" id="RU363114"/>
    </source>
</evidence>
<dbReference type="STRING" id="4540.A0A3L6QCH1"/>
<dbReference type="AlphaFoldDB" id="A0A3L6QCH1"/>
<evidence type="ECO:0000256" key="1">
    <source>
        <dbReference type="ARBA" id="ARBA00003534"/>
    </source>
</evidence>
<evidence type="ECO:0000256" key="3">
    <source>
        <dbReference type="ARBA" id="ARBA00005784"/>
    </source>
</evidence>
<keyword evidence="8" id="KW-1185">Reference proteome</keyword>
<keyword evidence="5" id="KW-0961">Cell wall biogenesis/degradation</keyword>
<keyword evidence="5" id="KW-0964">Secreted</keyword>
<name>A0A3L6QCH1_PANMI</name>
<feature type="region of interest" description="Disordered" evidence="6">
    <location>
        <begin position="1"/>
        <end position="31"/>
    </location>
</feature>
<evidence type="ECO:0000256" key="4">
    <source>
        <dbReference type="ARBA" id="ARBA00022512"/>
    </source>
</evidence>
<feature type="compositionally biased region" description="Polar residues" evidence="6">
    <location>
        <begin position="16"/>
        <end position="28"/>
    </location>
</feature>